<dbReference type="Gene3D" id="3.40.50.300">
    <property type="entry name" value="P-loop containing nucleotide triphosphate hydrolases"/>
    <property type="match status" value="1"/>
</dbReference>
<keyword evidence="4" id="KW-0175">Coiled coil</keyword>
<comment type="similarity">
    <text evidence="1">Belongs to the SMC family. SbcC subfamily.</text>
</comment>
<proteinExistence type="inferred from homology"/>
<evidence type="ECO:0000256" key="3">
    <source>
        <dbReference type="ARBA" id="ARBA00013368"/>
    </source>
</evidence>
<evidence type="ECO:0000313" key="8">
    <source>
        <dbReference type="Proteomes" id="UP001210380"/>
    </source>
</evidence>
<feature type="coiled-coil region" evidence="4">
    <location>
        <begin position="445"/>
        <end position="479"/>
    </location>
</feature>
<dbReference type="SUPFAM" id="SSF52540">
    <property type="entry name" value="P-loop containing nucleoside triphosphate hydrolases"/>
    <property type="match status" value="1"/>
</dbReference>
<comment type="caution">
    <text evidence="7">The sequence shown here is derived from an EMBL/GenBank/DDBJ whole genome shotgun (WGS) entry which is preliminary data.</text>
</comment>
<dbReference type="PANTHER" id="PTHR32114:SF2">
    <property type="entry name" value="ABC TRANSPORTER ABCH.3"/>
    <property type="match status" value="1"/>
</dbReference>
<dbReference type="Proteomes" id="UP001210380">
    <property type="component" value="Unassembled WGS sequence"/>
</dbReference>
<dbReference type="PANTHER" id="PTHR32114">
    <property type="entry name" value="ABC TRANSPORTER ABCH.3"/>
    <property type="match status" value="1"/>
</dbReference>
<feature type="region of interest" description="Disordered" evidence="5">
    <location>
        <begin position="625"/>
        <end position="644"/>
    </location>
</feature>
<evidence type="ECO:0000256" key="5">
    <source>
        <dbReference type="SAM" id="MobiDB-lite"/>
    </source>
</evidence>
<organism evidence="7 8">
    <name type="scientific">Saccharopolyspora oryzae</name>
    <dbReference type="NCBI Taxonomy" id="2997343"/>
    <lineage>
        <taxon>Bacteria</taxon>
        <taxon>Bacillati</taxon>
        <taxon>Actinomycetota</taxon>
        <taxon>Actinomycetes</taxon>
        <taxon>Pseudonocardiales</taxon>
        <taxon>Pseudonocardiaceae</taxon>
        <taxon>Saccharopolyspora</taxon>
    </lineage>
</organism>
<comment type="subunit">
    <text evidence="2">Heterodimer of SbcC and SbcD.</text>
</comment>
<keyword evidence="8" id="KW-1185">Reference proteome</keyword>
<evidence type="ECO:0000313" key="7">
    <source>
        <dbReference type="EMBL" id="MDA3626149.1"/>
    </source>
</evidence>
<protein>
    <recommendedName>
        <fullName evidence="3">Nuclease SbcCD subunit C</fullName>
    </recommendedName>
</protein>
<dbReference type="RefSeq" id="WP_270948731.1">
    <property type="nucleotide sequence ID" value="NZ_JAQGLA010000013.1"/>
</dbReference>
<evidence type="ECO:0000256" key="2">
    <source>
        <dbReference type="ARBA" id="ARBA00011322"/>
    </source>
</evidence>
<reference evidence="7 8" key="1">
    <citation type="submission" date="2022-11" db="EMBL/GenBank/DDBJ databases">
        <title>Draft genome sequence of Saccharopolyspora sp. WRP15-2 isolated from rhizosphere soils of wild rice in Thailand.</title>
        <authorList>
            <person name="Duangmal K."/>
            <person name="Kammanee S."/>
            <person name="Muangham S."/>
        </authorList>
    </citation>
    <scope>NUCLEOTIDE SEQUENCE [LARGE SCALE GENOMIC DNA]</scope>
    <source>
        <strain evidence="7 8">WRP15-2</strain>
    </source>
</reference>
<feature type="coiled-coil region" evidence="4">
    <location>
        <begin position="189"/>
        <end position="250"/>
    </location>
</feature>
<name>A0ABT4UWV3_9PSEU</name>
<dbReference type="Pfam" id="PF13476">
    <property type="entry name" value="AAA_23"/>
    <property type="match status" value="1"/>
</dbReference>
<dbReference type="InterPro" id="IPR038729">
    <property type="entry name" value="Rad50/SbcC_AAA"/>
</dbReference>
<dbReference type="EMBL" id="JAQGLA010000013">
    <property type="protein sequence ID" value="MDA3626149.1"/>
    <property type="molecule type" value="Genomic_DNA"/>
</dbReference>
<feature type="domain" description="Rad50/SbcC-type AAA" evidence="6">
    <location>
        <begin position="21"/>
        <end position="228"/>
    </location>
</feature>
<evidence type="ECO:0000256" key="1">
    <source>
        <dbReference type="ARBA" id="ARBA00006930"/>
    </source>
</evidence>
<evidence type="ECO:0000256" key="4">
    <source>
        <dbReference type="SAM" id="Coils"/>
    </source>
</evidence>
<sequence>MTVRFRIDSVSLDTTEGRVEYRFASDLTVLAGPTGVGKTTLLELIKFGFGAKATLAPVATAHVDSVTLEIRIGEEQLRLVRSLDKAKSGTVRVTDLITQERLPDHYVGDKQPALNTRLMQSLGLPDDMRAAGSKSKREGPRITFNDILAYLYIPQSEINRDIAHSQETFREPKRRAVFELLFGLTDSEILKLRSEINRLNGAIDAAETEHHTVVKFLRDSGTSSREEAELAQARVQLAQTEAQNQLAKLRDSLDPVADRETQTLRDLLTETERGLADTRAADADLSRRHAQYTAERRRVQGDLDRLGRMRDAGERLADIEFTVCPRCMQSIQQRKVPHGACRLCLQDDPVQPDKGQDQYEIRQLTAQLAEMDEQITAVSVQQEALLRATTERERLIAHLTTMLDQRTAQRVAPRLQAFSDASEQAATAKAEQHHWEAVLRQWDVVADLQGTADLLSNERNDTERQLETVQQTLQQRRERILNEISEEFDATVRAFGIPGVVTAAIDNEKYLPVLNGKIFSRDNQLAGGTTTATQVAYWCSLLSVAMRNSETTYPAFLLIDSPQLALNAENNLTAAMYRRLTTQVDAQPGRLQIIIADNKLPASYRGYHAQIDFDYSRPTVSTITHPGPAQVTTIGESVSTTQEE</sequence>
<evidence type="ECO:0000259" key="6">
    <source>
        <dbReference type="Pfam" id="PF13476"/>
    </source>
</evidence>
<dbReference type="InterPro" id="IPR027417">
    <property type="entry name" value="P-loop_NTPase"/>
</dbReference>
<accession>A0ABT4UWV3</accession>
<gene>
    <name evidence="7" type="ORF">OU415_11940</name>
</gene>